<dbReference type="PANTHER" id="PTHR47165">
    <property type="entry name" value="OS03G0429900 PROTEIN"/>
    <property type="match status" value="1"/>
</dbReference>
<dbReference type="SUPFAM" id="SSF50249">
    <property type="entry name" value="Nucleic acid-binding proteins"/>
    <property type="match status" value="1"/>
</dbReference>
<proteinExistence type="predicted"/>
<sequence length="354" mass="40531">MGLELLLINSQSNAVQGFLYANRLFRYEEALKRNSIYKLSKFMITPCKKVYKVTDQKNGIFFNEKTSMILVHTGDNQIDEQKFRFRGFDTDIHETKQFLTWLGDSGLKTPTIASSSSAVTKLETVTINEIHQFLHNENHRKLASPALLQLWTYKPQHGWYYISCSISNNKLQQADTSMYCNKCKEYNNVGLISYRFEMRLRDRNGDVGTFVVLNGEATKIAGKNARDVLNECIEAAGKDNCEGIKTTIPECLKHIIGCSCKFQIKLTKYNFNTSRQTITISRIIDTQIASLSESGEENSKDGDVECKVTATREKMHANQKQPNQPHQMETRTNVPYRQLNSHYLCLPFKIVSFS</sequence>
<dbReference type="PANTHER" id="PTHR47165:SF4">
    <property type="entry name" value="OS03G0429900 PROTEIN"/>
    <property type="match status" value="1"/>
</dbReference>
<evidence type="ECO:0008006" key="2">
    <source>
        <dbReference type="Google" id="ProtNLM"/>
    </source>
</evidence>
<name>Q9MBG2_ARATH</name>
<dbReference type="EMBL" id="AB028614">
    <property type="protein sequence ID" value="BAB02913.1"/>
    <property type="molecule type" value="Genomic_DNA"/>
</dbReference>
<organism evidence="1">
    <name type="scientific">Arabidopsis thaliana</name>
    <name type="common">Mouse-ear cress</name>
    <dbReference type="NCBI Taxonomy" id="3702"/>
    <lineage>
        <taxon>Eukaryota</taxon>
        <taxon>Viridiplantae</taxon>
        <taxon>Streptophyta</taxon>
        <taxon>Embryophyta</taxon>
        <taxon>Tracheophyta</taxon>
        <taxon>Spermatophyta</taxon>
        <taxon>Magnoliopsida</taxon>
        <taxon>eudicotyledons</taxon>
        <taxon>Gunneridae</taxon>
        <taxon>Pentapetalae</taxon>
        <taxon>rosids</taxon>
        <taxon>malvids</taxon>
        <taxon>Brassicales</taxon>
        <taxon>Brassicaceae</taxon>
        <taxon>Camelineae</taxon>
        <taxon>Arabidopsis</taxon>
    </lineage>
</organism>
<dbReference type="AlphaFoldDB" id="Q9MBG2"/>
<reference evidence="1" key="1">
    <citation type="journal article" date="2000" name="DNA Res.">
        <title>Structural analysis of Arabidopsis thaliana chromosome 3. I. Sequence features of the regions of 4,504,864 bp covered by sixty P1 and TAC clones.</title>
        <authorList>
            <person name="Sato S."/>
            <person name="Nakamura Y."/>
            <person name="Kaneko T."/>
            <person name="Katoh T."/>
            <person name="Asamizu E."/>
            <person name="Tabata S."/>
        </authorList>
    </citation>
    <scope>NUCLEOTIDE SEQUENCE [LARGE SCALE GENOMIC DNA]</scope>
</reference>
<reference key="2">
    <citation type="journal article" date="2000" name="Nature">
        <title>Sequence and analysis of chromosome 3 of the plant Arabidopsis thaliana.</title>
        <authorList>
            <consortium name="European Union Chromosome 3 Arabidopsis Sequencing Consortium"/>
            <consortium name="Institute for Genomic Research"/>
            <consortium name="Kazusa DNA Research Institute"/>
            <person name="Salanoubat M."/>
            <person name="Lemcke K."/>
            <person name="Rieger M."/>
            <person name="Ansorge W."/>
            <person name="Unseld M."/>
            <person name="Fartmann B."/>
            <person name="Valle G."/>
            <person name="Blocker H."/>
            <person name="Perez-Alonso M."/>
            <person name="Obermaier B."/>
            <person name="Delseny M."/>
            <person name="Boutry M."/>
            <person name="Grivell L.A."/>
            <person name="Mache R."/>
            <person name="Puigdomenech P."/>
            <person name="De Simone V."/>
            <person name="Choisne N."/>
            <person name="Artiguenave F."/>
            <person name="Robert C."/>
            <person name="Brottier P."/>
            <person name="Wincker P."/>
            <person name="Cattolico L."/>
            <person name="Weissenbach J."/>
            <person name="Saurin W."/>
            <person name="Quetier F."/>
            <person name="Schafer M."/>
            <person name="Muller-Auer S."/>
            <person name="Gabel C."/>
            <person name="Fuchs M."/>
            <person name="Benes V."/>
            <person name="Wurmbach E."/>
            <person name="Drzonek H."/>
            <person name="Erfle H."/>
            <person name="Jordan N."/>
            <person name="Bangert S."/>
            <person name="Wiedelmann R."/>
            <person name="Kranz H."/>
            <person name="Voss H."/>
            <person name="Holland R."/>
            <person name="Brandt P."/>
            <person name="Nyakatura G."/>
            <person name="Vezzi A."/>
            <person name="D'Angelo M."/>
            <person name="Pallavicini A."/>
            <person name="Toppo S."/>
            <person name="Simionati B."/>
            <person name="Conrad A."/>
            <person name="Hornischer K."/>
            <person name="Kauer G."/>
            <person name="Lohnert T.H."/>
            <person name="Nordsiek G."/>
            <person name="Reichelt J."/>
            <person name="Scharfe M."/>
            <person name="Schon O."/>
            <person name="Bargues M."/>
            <person name="Terol J."/>
            <person name="Climent J."/>
            <person name="Navarro P."/>
            <person name="Collado C."/>
            <person name="Perez-Perez A."/>
            <person name="Ottenwalder B."/>
            <person name="Duchemin D."/>
            <person name="Cooke R."/>
            <person name="Laudie M."/>
            <person name="Berger-Llauro C."/>
            <person name="Purnelle B."/>
            <person name="Masuy D."/>
            <person name="de Haan M."/>
            <person name="Maarse A.C."/>
            <person name="Alcaraz J.P."/>
            <person name="Cottet A."/>
            <person name="Casacuberta E."/>
            <person name="Monfort A."/>
            <person name="Argiriou A."/>
            <person name="flores M."/>
            <person name="Liguori R."/>
            <person name="Vitale D."/>
            <person name="Mannhaupt G."/>
            <person name="Haase D."/>
            <person name="Schoof H."/>
            <person name="Rudd S."/>
            <person name="Zaccaria P."/>
            <person name="Mewes H.W."/>
            <person name="Mayer K.F."/>
            <person name="Kaul S."/>
            <person name="Town C.D."/>
            <person name="Koo H.L."/>
            <person name="Tallon L.J."/>
            <person name="Jenkins J."/>
            <person name="Rooney T."/>
            <person name="Rizzo M."/>
            <person name="Walts A."/>
            <person name="Utterback T."/>
            <person name="Fujii C.Y."/>
            <person name="Shea T.P."/>
            <person name="Creasy T.H."/>
            <person name="Haas B."/>
            <person name="Maiti R."/>
            <person name="Wu D."/>
            <person name="Peterson J."/>
            <person name="Van Aken S."/>
            <person name="Pai G."/>
            <person name="Militscher J."/>
            <person name="Sellers P."/>
            <person name="Gill J.E."/>
            <person name="Feldblyum T.V."/>
            <person name="Preuss D."/>
            <person name="Lin X."/>
            <person name="Nierman W.C."/>
            <person name="Salzberg S.L."/>
            <person name="White O."/>
            <person name="Venter J.C."/>
            <person name="Fraser C.M."/>
            <person name="Kaneko T."/>
            <person name="Nakamura Y."/>
            <person name="Sato S."/>
            <person name="Kato T."/>
            <person name="Asamizu E."/>
            <person name="Sasamoto S."/>
            <person name="Kimura T."/>
            <person name="Idesawa K."/>
            <person name="Kawashima K."/>
            <person name="Kishida Y."/>
            <person name="Kiyokawa C."/>
            <person name="Kohara M."/>
            <person name="Matsumoto M."/>
            <person name="Matsuno A."/>
            <person name="Muraki A."/>
            <person name="Nakayama S."/>
            <person name="Nakazaki N."/>
            <person name="Shinpo S."/>
            <person name="Takeuchi C."/>
            <person name="Wada T."/>
            <person name="Watanabe A."/>
            <person name="Yamada M."/>
            <person name="Yasuda M."/>
            <person name="Tabata S."/>
        </authorList>
    </citation>
    <scope>NUCLEOTIDE SEQUENCE [LARGE SCALE GENOMIC DNA]</scope>
    <source>
        <strain>cv. Columbia</strain>
    </source>
</reference>
<dbReference type="Gene3D" id="2.40.50.140">
    <property type="entry name" value="Nucleic acid-binding proteins"/>
    <property type="match status" value="2"/>
</dbReference>
<dbReference type="InterPro" id="IPR012340">
    <property type="entry name" value="NA-bd_OB-fold"/>
</dbReference>
<evidence type="ECO:0000313" key="1">
    <source>
        <dbReference type="EMBL" id="BAB02913.1"/>
    </source>
</evidence>
<accession>Q9MBG2</accession>
<dbReference type="ExpressionAtlas" id="Q9MBG2">
    <property type="expression patterns" value="baseline"/>
</dbReference>
<protein>
    <recommendedName>
        <fullName evidence="2">Replication factor A C-terminal domain-containing protein</fullName>
    </recommendedName>
</protein>